<gene>
    <name evidence="1" type="ORF">AB6D66_00375</name>
</gene>
<accession>A0ABV4MQT2</accession>
<protein>
    <submittedName>
        <fullName evidence="1">Uncharacterized protein</fullName>
    </submittedName>
</protein>
<reference evidence="1 2" key="1">
    <citation type="journal article" date="2024" name="ISME J.">
        <title>Tailless and filamentous prophages are predominant in marine Vibrio.</title>
        <authorList>
            <person name="Steensen K."/>
            <person name="Seneca J."/>
            <person name="Bartlau N."/>
            <person name="Yu X.A."/>
            <person name="Hussain F.A."/>
            <person name="Polz M.F."/>
        </authorList>
    </citation>
    <scope>NUCLEOTIDE SEQUENCE [LARGE SCALE GENOMIC DNA]</scope>
    <source>
        <strain evidence="1 2">10N.239.312.F12</strain>
    </source>
</reference>
<name>A0ABV4MQT2_9VIBR</name>
<evidence type="ECO:0000313" key="2">
    <source>
        <dbReference type="Proteomes" id="UP001570071"/>
    </source>
</evidence>
<dbReference type="EMBL" id="JBFSSG010000001">
    <property type="protein sequence ID" value="MEZ8719499.1"/>
    <property type="molecule type" value="Genomic_DNA"/>
</dbReference>
<evidence type="ECO:0000313" key="1">
    <source>
        <dbReference type="EMBL" id="MEZ8719499.1"/>
    </source>
</evidence>
<sequence length="182" mass="21365">MSAITAFENMKKHAAKIELPKFYKEDLDIDFNILKKYQNRKYVWMLREAGSLLLPLGIGANPFMFEFYIKNDSTCRFFMVNGFDETEFKELKVNEVEKLISQMPIEFGLIDCADDLINKVEKVLTDRNIASSGFSTVDYGTEPLHWRDWLNFFEGNNDLMEKVMRRAIKMLDDFSNRKPCRA</sequence>
<dbReference type="Proteomes" id="UP001570071">
    <property type="component" value="Unassembled WGS sequence"/>
</dbReference>
<organism evidence="1 2">
    <name type="scientific">Vibrio pomeroyi</name>
    <dbReference type="NCBI Taxonomy" id="198832"/>
    <lineage>
        <taxon>Bacteria</taxon>
        <taxon>Pseudomonadati</taxon>
        <taxon>Pseudomonadota</taxon>
        <taxon>Gammaproteobacteria</taxon>
        <taxon>Vibrionales</taxon>
        <taxon>Vibrionaceae</taxon>
        <taxon>Vibrio</taxon>
    </lineage>
</organism>
<dbReference type="RefSeq" id="WP_269337253.1">
    <property type="nucleotide sequence ID" value="NZ_JBFSSG010000001.1"/>
</dbReference>
<keyword evidence="2" id="KW-1185">Reference proteome</keyword>
<comment type="caution">
    <text evidence="1">The sequence shown here is derived from an EMBL/GenBank/DDBJ whole genome shotgun (WGS) entry which is preliminary data.</text>
</comment>
<proteinExistence type="predicted"/>